<dbReference type="Proteomes" id="UP000190857">
    <property type="component" value="Unassembled WGS sequence"/>
</dbReference>
<sequence length="124" mass="13800">MTEVIIRIGDWEHECCGEAVEVNQIVEFRCLTLRRASGEEQLVETHHDSEPDVYVRGRVSEISVVDGAGVQRSIVRVPSGLALRGFDPRDDGHLEEQHTGVVVDAMLDDFDVKVIANEISKEST</sequence>
<accession>A0A1T5IBD8</accession>
<name>A0A1T5IBD8_9MICO</name>
<evidence type="ECO:0000313" key="2">
    <source>
        <dbReference type="Proteomes" id="UP000190857"/>
    </source>
</evidence>
<protein>
    <submittedName>
        <fullName evidence="1">Uncharacterized protein</fullName>
    </submittedName>
</protein>
<dbReference type="STRING" id="123320.SAMN06309945_0200"/>
<evidence type="ECO:0000313" key="1">
    <source>
        <dbReference type="EMBL" id="SKC36465.1"/>
    </source>
</evidence>
<reference evidence="1 2" key="1">
    <citation type="submission" date="2017-02" db="EMBL/GenBank/DDBJ databases">
        <authorList>
            <person name="Peterson S.W."/>
        </authorList>
    </citation>
    <scope>NUCLEOTIDE SEQUENCE [LARGE SCALE GENOMIC DNA]</scope>
    <source>
        <strain evidence="1 2">VKM Ac-2059</strain>
    </source>
</reference>
<gene>
    <name evidence="1" type="ORF">SAMN06309945_0200</name>
</gene>
<dbReference type="RefSeq" id="WP_079726443.1">
    <property type="nucleotide sequence ID" value="NZ_FUZP01000001.1"/>
</dbReference>
<organism evidence="1 2">
    <name type="scientific">Okibacterium fritillariae</name>
    <dbReference type="NCBI Taxonomy" id="123320"/>
    <lineage>
        <taxon>Bacteria</taxon>
        <taxon>Bacillati</taxon>
        <taxon>Actinomycetota</taxon>
        <taxon>Actinomycetes</taxon>
        <taxon>Micrococcales</taxon>
        <taxon>Microbacteriaceae</taxon>
        <taxon>Okibacterium</taxon>
    </lineage>
</organism>
<proteinExistence type="predicted"/>
<dbReference type="InterPro" id="IPR046485">
    <property type="entry name" value="DUF6578"/>
</dbReference>
<dbReference type="EMBL" id="FUZP01000001">
    <property type="protein sequence ID" value="SKC36465.1"/>
    <property type="molecule type" value="Genomic_DNA"/>
</dbReference>
<dbReference type="Pfam" id="PF20218">
    <property type="entry name" value="DUF6578"/>
    <property type="match status" value="1"/>
</dbReference>
<keyword evidence="2" id="KW-1185">Reference proteome</keyword>
<dbReference type="AlphaFoldDB" id="A0A1T5IBD8"/>